<organism evidence="2 3">
    <name type="scientific">Actinocorallia libanotica</name>
    <dbReference type="NCBI Taxonomy" id="46162"/>
    <lineage>
        <taxon>Bacteria</taxon>
        <taxon>Bacillati</taxon>
        <taxon>Actinomycetota</taxon>
        <taxon>Actinomycetes</taxon>
        <taxon>Streptosporangiales</taxon>
        <taxon>Thermomonosporaceae</taxon>
        <taxon>Actinocorallia</taxon>
    </lineage>
</organism>
<comment type="caution">
    <text evidence="2">The sequence shown here is derived from an EMBL/GenBank/DDBJ whole genome shotgun (WGS) entry which is preliminary data.</text>
</comment>
<keyword evidence="3" id="KW-1185">Reference proteome</keyword>
<accession>A0ABN1RXR7</accession>
<gene>
    <name evidence="2" type="ORF">GCM10009550_70900</name>
</gene>
<sequence>MMLFSIPHVAETRIPSTFQARCRSGTDRKKCEAVSHLALSSDEVEVWVGAHYKETGHTGYTLVSGYSVNISPHDAGLYPPNQPASTP</sequence>
<name>A0ABN1RXR7_9ACTN</name>
<evidence type="ECO:0000259" key="1">
    <source>
        <dbReference type="Pfam" id="PF25232"/>
    </source>
</evidence>
<dbReference type="InterPro" id="IPR057170">
    <property type="entry name" value="DUF7848"/>
</dbReference>
<evidence type="ECO:0000313" key="3">
    <source>
        <dbReference type="Proteomes" id="UP001500665"/>
    </source>
</evidence>
<proteinExistence type="predicted"/>
<protein>
    <recommendedName>
        <fullName evidence="1">DUF7848 domain-containing protein</fullName>
    </recommendedName>
</protein>
<dbReference type="EMBL" id="BAAAHH010000049">
    <property type="protein sequence ID" value="GAA0967271.1"/>
    <property type="molecule type" value="Genomic_DNA"/>
</dbReference>
<feature type="domain" description="DUF7848" evidence="1">
    <location>
        <begin position="10"/>
        <end position="69"/>
    </location>
</feature>
<reference evidence="2 3" key="1">
    <citation type="journal article" date="2019" name="Int. J. Syst. Evol. Microbiol.">
        <title>The Global Catalogue of Microorganisms (GCM) 10K type strain sequencing project: providing services to taxonomists for standard genome sequencing and annotation.</title>
        <authorList>
            <consortium name="The Broad Institute Genomics Platform"/>
            <consortium name="The Broad Institute Genome Sequencing Center for Infectious Disease"/>
            <person name="Wu L."/>
            <person name="Ma J."/>
        </authorList>
    </citation>
    <scope>NUCLEOTIDE SEQUENCE [LARGE SCALE GENOMIC DNA]</scope>
    <source>
        <strain evidence="2 3">JCM 10696</strain>
    </source>
</reference>
<dbReference type="Pfam" id="PF25232">
    <property type="entry name" value="DUF7848"/>
    <property type="match status" value="1"/>
</dbReference>
<dbReference type="RefSeq" id="WP_344246517.1">
    <property type="nucleotide sequence ID" value="NZ_BAAAHH010000049.1"/>
</dbReference>
<dbReference type="Proteomes" id="UP001500665">
    <property type="component" value="Unassembled WGS sequence"/>
</dbReference>
<evidence type="ECO:0000313" key="2">
    <source>
        <dbReference type="EMBL" id="GAA0967271.1"/>
    </source>
</evidence>